<dbReference type="EMBL" id="JBHRSL010000003">
    <property type="protein sequence ID" value="MFC3051472.1"/>
    <property type="molecule type" value="Genomic_DNA"/>
</dbReference>
<evidence type="ECO:0000256" key="3">
    <source>
        <dbReference type="ARBA" id="ARBA00004651"/>
    </source>
</evidence>
<dbReference type="PROSITE" id="PS50035">
    <property type="entry name" value="PLD"/>
    <property type="match status" value="2"/>
</dbReference>
<evidence type="ECO:0000256" key="10">
    <source>
        <dbReference type="ARBA" id="ARBA00029594"/>
    </source>
</evidence>
<dbReference type="PANTHER" id="PTHR21248">
    <property type="entry name" value="CARDIOLIPIN SYNTHASE"/>
    <property type="match status" value="1"/>
</dbReference>
<feature type="region of interest" description="Disordered" evidence="11">
    <location>
        <begin position="73"/>
        <end position="99"/>
    </location>
</feature>
<dbReference type="Gene3D" id="3.30.870.10">
    <property type="entry name" value="Endonuclease Chain A"/>
    <property type="match status" value="3"/>
</dbReference>
<dbReference type="Proteomes" id="UP001595444">
    <property type="component" value="Unassembled WGS sequence"/>
</dbReference>
<dbReference type="Pfam" id="PF13091">
    <property type="entry name" value="PLDc_2"/>
    <property type="match status" value="2"/>
</dbReference>
<evidence type="ECO:0000256" key="1">
    <source>
        <dbReference type="ARBA" id="ARBA00003145"/>
    </source>
</evidence>
<evidence type="ECO:0000256" key="11">
    <source>
        <dbReference type="SAM" id="MobiDB-lite"/>
    </source>
</evidence>
<evidence type="ECO:0000313" key="14">
    <source>
        <dbReference type="EMBL" id="MFC3051472.1"/>
    </source>
</evidence>
<evidence type="ECO:0000256" key="8">
    <source>
        <dbReference type="ARBA" id="ARBA00022989"/>
    </source>
</evidence>
<feature type="domain" description="PLD phosphodiesterase" evidence="13">
    <location>
        <begin position="398"/>
        <end position="425"/>
    </location>
</feature>
<dbReference type="InterPro" id="IPR001736">
    <property type="entry name" value="PLipase_D/transphosphatidylase"/>
</dbReference>
<feature type="transmembrane region" description="Helical" evidence="12">
    <location>
        <begin position="39"/>
        <end position="60"/>
    </location>
</feature>
<organism evidence="14 15">
    <name type="scientific">Kordiimonas pumila</name>
    <dbReference type="NCBI Taxonomy" id="2161677"/>
    <lineage>
        <taxon>Bacteria</taxon>
        <taxon>Pseudomonadati</taxon>
        <taxon>Pseudomonadota</taxon>
        <taxon>Alphaproteobacteria</taxon>
        <taxon>Kordiimonadales</taxon>
        <taxon>Kordiimonadaceae</taxon>
        <taxon>Kordiimonas</taxon>
    </lineage>
</organism>
<name>A0ABV7D3L8_9PROT</name>
<accession>A0ABV7D3L8</accession>
<gene>
    <name evidence="14" type="ORF">ACFOKA_06110</name>
</gene>
<sequence>MNTVSWSWHGSILLAGFIFLIQIAASTHILRSKDDVRSAISWIGLVWLAPIFGLLAYLLFGISRIQRRARLSRQKRGLAPRTGTAQEPKGPTLAHSVPDSSEGLRAHARLAGKVSGSPLTEGNSISPMQGGRDAYDAMIAAIDAATKTIALTSYIFQADQAGRRFVAALTRAHERGVEIRVLVDAVGNLYDMKPVSHLLRRLGIPFALFNPARFSWRLAFFNLRTHRKILIVDGKTGFTGGMNIRRQHLEGTDGKPSVRDTHFGLKGPIVTRMAEAFADDWLFAMGEELPEKLWLPKVPPAETGITARAVADGPDEPNRKISTMMESALASARSHVRIVSPYFLPGESLLAALKMAALRGVKIDILIPGTSNIRLFNIVILTNIYPLVKAGCNLYLSNPPFDHTKLMTVDGCWALFGSSNWDARSLKLNFEFNIEAYDVAFAKKMEKWADKKLEDSRQIMLDDLKAIPLYKRIVGRILWLASPYL</sequence>
<evidence type="ECO:0000256" key="12">
    <source>
        <dbReference type="SAM" id="Phobius"/>
    </source>
</evidence>
<dbReference type="RefSeq" id="WP_194214321.1">
    <property type="nucleotide sequence ID" value="NZ_CP061205.1"/>
</dbReference>
<evidence type="ECO:0000259" key="13">
    <source>
        <dbReference type="PROSITE" id="PS50035"/>
    </source>
</evidence>
<dbReference type="SUPFAM" id="SSF56024">
    <property type="entry name" value="Phospholipase D/nuclease"/>
    <property type="match status" value="2"/>
</dbReference>
<feature type="domain" description="PLD phosphodiesterase" evidence="13">
    <location>
        <begin position="221"/>
        <end position="248"/>
    </location>
</feature>
<reference evidence="15" key="1">
    <citation type="journal article" date="2019" name="Int. J. Syst. Evol. Microbiol.">
        <title>The Global Catalogue of Microorganisms (GCM) 10K type strain sequencing project: providing services to taxonomists for standard genome sequencing and annotation.</title>
        <authorList>
            <consortium name="The Broad Institute Genomics Platform"/>
            <consortium name="The Broad Institute Genome Sequencing Center for Infectious Disease"/>
            <person name="Wu L."/>
            <person name="Ma J."/>
        </authorList>
    </citation>
    <scope>NUCLEOTIDE SEQUENCE [LARGE SCALE GENOMIC DNA]</scope>
    <source>
        <strain evidence="15">KCTC 62164</strain>
    </source>
</reference>
<keyword evidence="5" id="KW-1003">Cell membrane</keyword>
<comment type="caution">
    <text evidence="14">The sequence shown here is derived from an EMBL/GenBank/DDBJ whole genome shotgun (WGS) entry which is preliminary data.</text>
</comment>
<keyword evidence="15" id="KW-1185">Reference proteome</keyword>
<dbReference type="SMART" id="SM00155">
    <property type="entry name" value="PLDc"/>
    <property type="match status" value="2"/>
</dbReference>
<evidence type="ECO:0000256" key="5">
    <source>
        <dbReference type="ARBA" id="ARBA00022475"/>
    </source>
</evidence>
<evidence type="ECO:0000313" key="15">
    <source>
        <dbReference type="Proteomes" id="UP001595444"/>
    </source>
</evidence>
<dbReference type="Pfam" id="PF13396">
    <property type="entry name" value="PLDc_N"/>
    <property type="match status" value="1"/>
</dbReference>
<dbReference type="PANTHER" id="PTHR21248:SF22">
    <property type="entry name" value="PHOSPHOLIPASE D"/>
    <property type="match status" value="1"/>
</dbReference>
<keyword evidence="7 12" id="KW-0812">Transmembrane</keyword>
<evidence type="ECO:0000256" key="6">
    <source>
        <dbReference type="ARBA" id="ARBA00022525"/>
    </source>
</evidence>
<evidence type="ECO:0000256" key="9">
    <source>
        <dbReference type="ARBA" id="ARBA00023136"/>
    </source>
</evidence>
<dbReference type="InterPro" id="IPR025202">
    <property type="entry name" value="PLD-like_dom"/>
</dbReference>
<protein>
    <recommendedName>
        <fullName evidence="4">Phospholipase D</fullName>
    </recommendedName>
    <alternativeName>
        <fullName evidence="10">Choline phosphatase</fullName>
    </alternativeName>
</protein>
<keyword evidence="9 12" id="KW-0472">Membrane</keyword>
<keyword evidence="8 12" id="KW-1133">Transmembrane helix</keyword>
<comment type="function">
    <text evidence="1">Could be a virulence factor.</text>
</comment>
<comment type="subcellular location">
    <subcellularLocation>
        <location evidence="3">Cell membrane</location>
        <topology evidence="3">Multi-pass membrane protein</topology>
    </subcellularLocation>
    <subcellularLocation>
        <location evidence="2">Secreted</location>
    </subcellularLocation>
</comment>
<evidence type="ECO:0000256" key="7">
    <source>
        <dbReference type="ARBA" id="ARBA00022692"/>
    </source>
</evidence>
<evidence type="ECO:0000256" key="4">
    <source>
        <dbReference type="ARBA" id="ARBA00018392"/>
    </source>
</evidence>
<feature type="transmembrane region" description="Helical" evidence="12">
    <location>
        <begin position="6"/>
        <end position="27"/>
    </location>
</feature>
<evidence type="ECO:0000256" key="2">
    <source>
        <dbReference type="ARBA" id="ARBA00004613"/>
    </source>
</evidence>
<proteinExistence type="predicted"/>
<keyword evidence="6" id="KW-0964">Secreted</keyword>
<dbReference type="InterPro" id="IPR027379">
    <property type="entry name" value="CLS_N"/>
</dbReference>